<proteinExistence type="predicted"/>
<evidence type="ECO:0000256" key="1">
    <source>
        <dbReference type="SAM" id="Phobius"/>
    </source>
</evidence>
<protein>
    <recommendedName>
        <fullName evidence="4">Transmembrane protein</fullName>
    </recommendedName>
</protein>
<feature type="transmembrane region" description="Helical" evidence="1">
    <location>
        <begin position="124"/>
        <end position="148"/>
    </location>
</feature>
<accession>A0A1D2M713</accession>
<reference evidence="2 3" key="1">
    <citation type="journal article" date="2016" name="Genome Biol. Evol.">
        <title>Gene Family Evolution Reflects Adaptation to Soil Environmental Stressors in the Genome of the Collembolan Orchesella cincta.</title>
        <authorList>
            <person name="Faddeeva-Vakhrusheva A."/>
            <person name="Derks M.F."/>
            <person name="Anvar S.Y."/>
            <person name="Agamennone V."/>
            <person name="Suring W."/>
            <person name="Smit S."/>
            <person name="van Straalen N.M."/>
            <person name="Roelofs D."/>
        </authorList>
    </citation>
    <scope>NUCLEOTIDE SEQUENCE [LARGE SCALE GENOMIC DNA]</scope>
    <source>
        <tissue evidence="2">Mixed pool</tissue>
    </source>
</reference>
<comment type="caution">
    <text evidence="2">The sequence shown here is derived from an EMBL/GenBank/DDBJ whole genome shotgun (WGS) entry which is preliminary data.</text>
</comment>
<feature type="transmembrane region" description="Helical" evidence="1">
    <location>
        <begin position="62"/>
        <end position="82"/>
    </location>
</feature>
<keyword evidence="1" id="KW-0812">Transmembrane</keyword>
<dbReference type="AlphaFoldDB" id="A0A1D2M713"/>
<keyword evidence="1" id="KW-1133">Transmembrane helix</keyword>
<sequence length="188" mass="21557">MPVLNCNPCPCVLPKTAVILVAIADALLKLIIPTFVWIWIVDLAKFTKKDADSAKKWAPVRIQYVLFLALSAFGIIFTMFIWCGALKELKCPFYFWKVGAGFNILLYLYIFVEYWKSTNDQIFFTGQTIFILIWKLVVETVLLIYYSVIVGDFIEELPEETLNSCWSTDRGEVRSSRSLLSGHSHRPS</sequence>
<organism evidence="2 3">
    <name type="scientific">Orchesella cincta</name>
    <name type="common">Springtail</name>
    <name type="synonym">Podura cincta</name>
    <dbReference type="NCBI Taxonomy" id="48709"/>
    <lineage>
        <taxon>Eukaryota</taxon>
        <taxon>Metazoa</taxon>
        <taxon>Ecdysozoa</taxon>
        <taxon>Arthropoda</taxon>
        <taxon>Hexapoda</taxon>
        <taxon>Collembola</taxon>
        <taxon>Entomobryomorpha</taxon>
        <taxon>Entomobryoidea</taxon>
        <taxon>Orchesellidae</taxon>
        <taxon>Orchesellinae</taxon>
        <taxon>Orchesella</taxon>
    </lineage>
</organism>
<evidence type="ECO:0008006" key="4">
    <source>
        <dbReference type="Google" id="ProtNLM"/>
    </source>
</evidence>
<keyword evidence="1" id="KW-0472">Membrane</keyword>
<evidence type="ECO:0000313" key="3">
    <source>
        <dbReference type="Proteomes" id="UP000094527"/>
    </source>
</evidence>
<feature type="transmembrane region" description="Helical" evidence="1">
    <location>
        <begin position="94"/>
        <end position="112"/>
    </location>
</feature>
<dbReference type="EMBL" id="LJIJ01003236">
    <property type="protein sequence ID" value="ODM88756.1"/>
    <property type="molecule type" value="Genomic_DNA"/>
</dbReference>
<evidence type="ECO:0000313" key="2">
    <source>
        <dbReference type="EMBL" id="ODM88756.1"/>
    </source>
</evidence>
<name>A0A1D2M713_ORCCI</name>
<keyword evidence="3" id="KW-1185">Reference proteome</keyword>
<gene>
    <name evidence="2" type="ORF">Ocin01_17929</name>
</gene>
<feature type="transmembrane region" description="Helical" evidence="1">
    <location>
        <begin position="17"/>
        <end position="41"/>
    </location>
</feature>
<dbReference type="Proteomes" id="UP000094527">
    <property type="component" value="Unassembled WGS sequence"/>
</dbReference>